<dbReference type="AlphaFoldDB" id="A0AAE1J508"/>
<evidence type="ECO:0008006" key="4">
    <source>
        <dbReference type="Google" id="ProtNLM"/>
    </source>
</evidence>
<accession>A0AAE1J508</accession>
<evidence type="ECO:0000313" key="3">
    <source>
        <dbReference type="Proteomes" id="UP001293593"/>
    </source>
</evidence>
<protein>
    <recommendedName>
        <fullName evidence="4">Reverse transcriptase domain-containing protein</fullName>
    </recommendedName>
</protein>
<sequence length="302" mass="34391">MKPVGARLDDVKMCNMDVEEAGLERKLQMQELDKMRLEAYESSRIYKKKTKLLHDKKIIRKDFKVGDRVLLYKARFKLLKGKLKDNWYGPFIVTKFHPFGMVEILDETTGKEFPLPYLQSFLFFPLASDFSLYHHSRRREAFPPPTPVGFIPDPRPTSREHRCRPPNLQLPHPPSSSFSLLLTGDFTVSHHHRVTAPSLLSHSTVAHQPPSPNPLFLKSPKPWLQHHSLTPSIFASHFTISHLIHLSPSLEPSRAPFCSTLPSLSHIPSPSLPPSLSQVLAVVKLRLCLADSFCFLEVDQVA</sequence>
<dbReference type="EMBL" id="JAWXYG010000009">
    <property type="protein sequence ID" value="KAK4263931.1"/>
    <property type="molecule type" value="Genomic_DNA"/>
</dbReference>
<dbReference type="Proteomes" id="UP001293593">
    <property type="component" value="Unassembled WGS sequence"/>
</dbReference>
<evidence type="ECO:0000256" key="1">
    <source>
        <dbReference type="SAM" id="MobiDB-lite"/>
    </source>
</evidence>
<gene>
    <name evidence="2" type="ORF">QN277_029281</name>
</gene>
<evidence type="ECO:0000313" key="2">
    <source>
        <dbReference type="EMBL" id="KAK4263931.1"/>
    </source>
</evidence>
<feature type="region of interest" description="Disordered" evidence="1">
    <location>
        <begin position="144"/>
        <end position="169"/>
    </location>
</feature>
<comment type="caution">
    <text evidence="2">The sequence shown here is derived from an EMBL/GenBank/DDBJ whole genome shotgun (WGS) entry which is preliminary data.</text>
</comment>
<reference evidence="2" key="1">
    <citation type="submission" date="2023-10" db="EMBL/GenBank/DDBJ databases">
        <title>Chromosome-level genome of the transformable northern wattle, Acacia crassicarpa.</title>
        <authorList>
            <person name="Massaro I."/>
            <person name="Sinha N.R."/>
            <person name="Poethig S."/>
            <person name="Leichty A.R."/>
        </authorList>
    </citation>
    <scope>NUCLEOTIDE SEQUENCE</scope>
    <source>
        <strain evidence="2">Acra3RX</strain>
        <tissue evidence="2">Leaf</tissue>
    </source>
</reference>
<proteinExistence type="predicted"/>
<organism evidence="2 3">
    <name type="scientific">Acacia crassicarpa</name>
    <name type="common">northern wattle</name>
    <dbReference type="NCBI Taxonomy" id="499986"/>
    <lineage>
        <taxon>Eukaryota</taxon>
        <taxon>Viridiplantae</taxon>
        <taxon>Streptophyta</taxon>
        <taxon>Embryophyta</taxon>
        <taxon>Tracheophyta</taxon>
        <taxon>Spermatophyta</taxon>
        <taxon>Magnoliopsida</taxon>
        <taxon>eudicotyledons</taxon>
        <taxon>Gunneridae</taxon>
        <taxon>Pentapetalae</taxon>
        <taxon>rosids</taxon>
        <taxon>fabids</taxon>
        <taxon>Fabales</taxon>
        <taxon>Fabaceae</taxon>
        <taxon>Caesalpinioideae</taxon>
        <taxon>mimosoid clade</taxon>
        <taxon>Acacieae</taxon>
        <taxon>Acacia</taxon>
    </lineage>
</organism>
<name>A0AAE1J508_9FABA</name>
<keyword evidence="3" id="KW-1185">Reference proteome</keyword>